<dbReference type="InterPro" id="IPR044399">
    <property type="entry name" value="Mb-like_M"/>
</dbReference>
<evidence type="ECO:0000256" key="1">
    <source>
        <dbReference type="SAM" id="MobiDB-lite"/>
    </source>
</evidence>
<feature type="region of interest" description="Disordered" evidence="1">
    <location>
        <begin position="245"/>
        <end position="270"/>
    </location>
</feature>
<comment type="caution">
    <text evidence="2">The sequence shown here is derived from an EMBL/GenBank/DDBJ whole genome shotgun (WGS) entry which is preliminary data.</text>
</comment>
<evidence type="ECO:0000313" key="3">
    <source>
        <dbReference type="Proteomes" id="UP001642484"/>
    </source>
</evidence>
<reference evidence="2 3" key="1">
    <citation type="submission" date="2024-02" db="EMBL/GenBank/DDBJ databases">
        <authorList>
            <person name="Chen Y."/>
            <person name="Shah S."/>
            <person name="Dougan E. K."/>
            <person name="Thang M."/>
            <person name="Chan C."/>
        </authorList>
    </citation>
    <scope>NUCLEOTIDE SEQUENCE [LARGE SCALE GENOMIC DNA]</scope>
</reference>
<protein>
    <submittedName>
        <fullName evidence="2">Uncharacterized protein</fullName>
    </submittedName>
</protein>
<dbReference type="InterPro" id="IPR012292">
    <property type="entry name" value="Globin/Proto"/>
</dbReference>
<dbReference type="Proteomes" id="UP001642484">
    <property type="component" value="Unassembled WGS sequence"/>
</dbReference>
<accession>A0ABP0N4J1</accession>
<dbReference type="EMBL" id="CAXAMN010021361">
    <property type="protein sequence ID" value="CAK9058506.1"/>
    <property type="molecule type" value="Genomic_DNA"/>
</dbReference>
<dbReference type="Gene3D" id="1.10.490.10">
    <property type="entry name" value="Globins"/>
    <property type="match status" value="1"/>
</dbReference>
<organism evidence="2 3">
    <name type="scientific">Durusdinium trenchii</name>
    <dbReference type="NCBI Taxonomy" id="1381693"/>
    <lineage>
        <taxon>Eukaryota</taxon>
        <taxon>Sar</taxon>
        <taxon>Alveolata</taxon>
        <taxon>Dinophyceae</taxon>
        <taxon>Suessiales</taxon>
        <taxon>Symbiodiniaceae</taxon>
        <taxon>Durusdinium</taxon>
    </lineage>
</organism>
<evidence type="ECO:0000313" key="2">
    <source>
        <dbReference type="EMBL" id="CAK9058506.1"/>
    </source>
</evidence>
<gene>
    <name evidence="2" type="ORF">CCMP2556_LOCUS28846</name>
</gene>
<dbReference type="CDD" id="cd01040">
    <property type="entry name" value="Mb-like"/>
    <property type="match status" value="1"/>
</dbReference>
<name>A0ABP0N4J1_9DINO</name>
<keyword evidence="3" id="KW-1185">Reference proteome</keyword>
<feature type="region of interest" description="Disordered" evidence="1">
    <location>
        <begin position="1"/>
        <end position="20"/>
    </location>
</feature>
<sequence length="445" mass="50226">MWAPPYQKVPTGVQKGSSLQPQVRVRPRGYGERLKVIREDWDSVQSAAEADDEDEAVVRSFGKMCAFSNQVMGQETENWMEELLEVFHVLVERISNPSLLQEECELLAISVSKSKEIDFGKFKPVMMAALRSLLPKTWSTSHETAWEWLWQTIARNLKEATAKVRMYKPYNAHLFSVLGDEFHKPKIEMVDELSALGLRHVGYGVPIELFGPFADSCVEVIKPVIDALPEGKALAASGDAFGLSPKNDSPMVPTKSGSGDAAPLGPYRPSESEDRLEKIGHLMLEGFRWSIGLVSRVLVRTIIEGSTAVMQAIHQADPKRLRRALREAPRSERFTWQLSVRVGSQSISPLYWALRSGAHNVAKTMIQDVLTIRADRDNYYYGVNDLFRLQPDVGPSNLPQGLATCRTHRAVNRLIYIYNYIYNYIIYNYIINIDIRETSGLVCFS</sequence>
<proteinExistence type="predicted"/>